<dbReference type="InterPro" id="IPR028900">
    <property type="entry name" value="Tox-SHH_dom"/>
</dbReference>
<sequence>MPNFYAYVSDSNSWVDPLGLAGNLCDIVNYGNKSSRLFNHHNIMDAWAKNNIPGYVSRRSAQPTIQLTKDLHDAAHRAERKWMKDTFGKVRGNWKNMTARQMQELSEVMFDAANVPKSARKEFYKKYNKYIYTKCH</sequence>
<organism evidence="2 3">
    <name type="scientific">Cellulophaga geojensis KL-A</name>
    <dbReference type="NCBI Taxonomy" id="1328323"/>
    <lineage>
        <taxon>Bacteria</taxon>
        <taxon>Pseudomonadati</taxon>
        <taxon>Bacteroidota</taxon>
        <taxon>Flavobacteriia</taxon>
        <taxon>Flavobacteriales</taxon>
        <taxon>Flavobacteriaceae</taxon>
        <taxon>Cellulophaga</taxon>
    </lineage>
</organism>
<dbReference type="Proteomes" id="UP000019275">
    <property type="component" value="Unassembled WGS sequence"/>
</dbReference>
<reference evidence="2 3" key="1">
    <citation type="journal article" date="2014" name="Genome Announc.">
        <title>Draft Genome Sequence of the Carrageenan-Degrading Bacterium Cellulophaga sp. Strain KL-A, Isolated from Decaying Marine Algae.</title>
        <authorList>
            <person name="Shan D."/>
            <person name="Ying J."/>
            <person name="Li X."/>
            <person name="Gao Z."/>
            <person name="Wei G."/>
            <person name="Shao Z."/>
        </authorList>
    </citation>
    <scope>NUCLEOTIDE SEQUENCE [LARGE SCALE GENOMIC DNA]</scope>
    <source>
        <strain evidence="2 3">KL-A</strain>
    </source>
</reference>
<proteinExistence type="predicted"/>
<keyword evidence="3" id="KW-1185">Reference proteome</keyword>
<feature type="domain" description="Tox-SHH" evidence="1">
    <location>
        <begin position="37"/>
        <end position="130"/>
    </location>
</feature>
<gene>
    <name evidence="2" type="ORF">KLA_17007</name>
</gene>
<protein>
    <recommendedName>
        <fullName evidence="1">Tox-SHH domain-containing protein</fullName>
    </recommendedName>
</protein>
<comment type="caution">
    <text evidence="2">The sequence shown here is derived from an EMBL/GenBank/DDBJ whole genome shotgun (WGS) entry which is preliminary data.</text>
</comment>
<evidence type="ECO:0000313" key="3">
    <source>
        <dbReference type="Proteomes" id="UP000019275"/>
    </source>
</evidence>
<evidence type="ECO:0000313" key="2">
    <source>
        <dbReference type="EMBL" id="EWH10015.1"/>
    </source>
</evidence>
<accession>A0ABP3B4J1</accession>
<dbReference type="EMBL" id="ARZX01000044">
    <property type="protein sequence ID" value="EWH10015.1"/>
    <property type="molecule type" value="Genomic_DNA"/>
</dbReference>
<evidence type="ECO:0000259" key="1">
    <source>
        <dbReference type="Pfam" id="PF15652"/>
    </source>
</evidence>
<dbReference type="Pfam" id="PF15652">
    <property type="entry name" value="Tox-SHH"/>
    <property type="match status" value="1"/>
</dbReference>
<name>A0ABP3B4J1_9FLAO</name>